<dbReference type="InterPro" id="IPR036291">
    <property type="entry name" value="NAD(P)-bd_dom_sf"/>
</dbReference>
<evidence type="ECO:0000313" key="2">
    <source>
        <dbReference type="Proteomes" id="UP001432062"/>
    </source>
</evidence>
<dbReference type="EMBL" id="CP109441">
    <property type="protein sequence ID" value="WUV43248.1"/>
    <property type="molecule type" value="Genomic_DNA"/>
</dbReference>
<dbReference type="RefSeq" id="WP_327096432.1">
    <property type="nucleotide sequence ID" value="NZ_CP109149.1"/>
</dbReference>
<protein>
    <submittedName>
        <fullName evidence="1">SDR family NAD(P)-dependent oxidoreductase</fullName>
    </submittedName>
</protein>
<dbReference type="PANTHER" id="PTHR43431">
    <property type="entry name" value="OXIDOREDUCTASE, SHORT CHAIN DEHYDROGENASE/REDUCTASE FAMILY (AFU_ORTHOLOGUE AFUA_5G14000)"/>
    <property type="match status" value="1"/>
</dbReference>
<dbReference type="InterPro" id="IPR002347">
    <property type="entry name" value="SDR_fam"/>
</dbReference>
<proteinExistence type="predicted"/>
<accession>A0ABZ1YJM6</accession>
<reference evidence="1" key="1">
    <citation type="submission" date="2022-10" db="EMBL/GenBank/DDBJ databases">
        <title>The complete genomes of actinobacterial strains from the NBC collection.</title>
        <authorList>
            <person name="Joergensen T.S."/>
            <person name="Alvarez Arevalo M."/>
            <person name="Sterndorff E.B."/>
            <person name="Faurdal D."/>
            <person name="Vuksanovic O."/>
            <person name="Mourched A.-S."/>
            <person name="Charusanti P."/>
            <person name="Shaw S."/>
            <person name="Blin K."/>
            <person name="Weber T."/>
        </authorList>
    </citation>
    <scope>NUCLEOTIDE SEQUENCE</scope>
    <source>
        <strain evidence="1">NBC_01482</strain>
    </source>
</reference>
<dbReference type="Gene3D" id="3.40.50.720">
    <property type="entry name" value="NAD(P)-binding Rossmann-like Domain"/>
    <property type="match status" value="1"/>
</dbReference>
<name>A0ABZ1YJM6_9NOCA</name>
<keyword evidence="2" id="KW-1185">Reference proteome</keyword>
<dbReference type="Pfam" id="PF00106">
    <property type="entry name" value="adh_short"/>
    <property type="match status" value="1"/>
</dbReference>
<dbReference type="PANTHER" id="PTHR43431:SF7">
    <property type="entry name" value="OXIDOREDUCTASE, SHORT CHAIN DEHYDROGENASE_REDUCTASE FAMILY (AFU_ORTHOLOGUE AFUA_5G14000)"/>
    <property type="match status" value="1"/>
</dbReference>
<dbReference type="Proteomes" id="UP001432062">
    <property type="component" value="Chromosome"/>
</dbReference>
<sequence length="239" mass="25115">MTNSARTAVIVGVGPGLGMSMASRWGREGFRVALVSRSDARHGAYLADLAAQGIDATAHTADVTDPDRLTEVLDAISTSGNVEFVYYGPGPTQLPVPIAEIDVAIARSAFDWVWPAVHVVGAVLPGMLERGTGGLVFAGGLSSVRPMPMLGQLALAAAALRNYALTLNAALADRNIYAGTLTIGGLVERGDIHAMVTADPVKYGAAEGHTLDPDRIAETGWRMYETRERAEAVFDALGR</sequence>
<dbReference type="SUPFAM" id="SSF51735">
    <property type="entry name" value="NAD(P)-binding Rossmann-fold domains"/>
    <property type="match status" value="1"/>
</dbReference>
<organism evidence="1 2">
    <name type="scientific">Nocardia vinacea</name>
    <dbReference type="NCBI Taxonomy" id="96468"/>
    <lineage>
        <taxon>Bacteria</taxon>
        <taxon>Bacillati</taxon>
        <taxon>Actinomycetota</taxon>
        <taxon>Actinomycetes</taxon>
        <taxon>Mycobacteriales</taxon>
        <taxon>Nocardiaceae</taxon>
        <taxon>Nocardia</taxon>
    </lineage>
</organism>
<gene>
    <name evidence="1" type="ORF">OG563_28960</name>
</gene>
<evidence type="ECO:0000313" key="1">
    <source>
        <dbReference type="EMBL" id="WUV43248.1"/>
    </source>
</evidence>